<dbReference type="EMBL" id="JACXJA010000064">
    <property type="protein sequence ID" value="MBD2866622.1"/>
    <property type="molecule type" value="Genomic_DNA"/>
</dbReference>
<reference evidence="1" key="1">
    <citation type="submission" date="2020-09" db="EMBL/GenBank/DDBJ databases">
        <title>A novel bacterium of genus Paenibacillus, isolated from South China Sea.</title>
        <authorList>
            <person name="Huang H."/>
            <person name="Mo K."/>
            <person name="Hu Y."/>
        </authorList>
    </citation>
    <scope>NUCLEOTIDE SEQUENCE</scope>
    <source>
        <strain evidence="1">IB182363</strain>
    </source>
</reference>
<evidence type="ECO:0000313" key="1">
    <source>
        <dbReference type="EMBL" id="MBD2866622.1"/>
    </source>
</evidence>
<organism evidence="1 2">
    <name type="scientific">Paenibacillus oceani</name>
    <dbReference type="NCBI Taxonomy" id="2772510"/>
    <lineage>
        <taxon>Bacteria</taxon>
        <taxon>Bacillati</taxon>
        <taxon>Bacillota</taxon>
        <taxon>Bacilli</taxon>
        <taxon>Bacillales</taxon>
        <taxon>Paenibacillaceae</taxon>
        <taxon>Paenibacillus</taxon>
    </lineage>
</organism>
<name>A0A927CGN3_9BACL</name>
<accession>A0A927CGN3</accession>
<protein>
    <submittedName>
        <fullName evidence="1">Uncharacterized protein</fullName>
    </submittedName>
</protein>
<keyword evidence="2" id="KW-1185">Reference proteome</keyword>
<sequence length="50" mass="5057">MGDSPQGGGRSSLEAGEERYEAGAGGGLWWKHSGRGLALVSGRRGPVGTT</sequence>
<evidence type="ECO:0000313" key="2">
    <source>
        <dbReference type="Proteomes" id="UP000639396"/>
    </source>
</evidence>
<gene>
    <name evidence="1" type="ORF">IDH45_32110</name>
</gene>
<comment type="caution">
    <text evidence="1">The sequence shown here is derived from an EMBL/GenBank/DDBJ whole genome shotgun (WGS) entry which is preliminary data.</text>
</comment>
<proteinExistence type="predicted"/>
<dbReference type="AlphaFoldDB" id="A0A927CGN3"/>
<dbReference type="Proteomes" id="UP000639396">
    <property type="component" value="Unassembled WGS sequence"/>
</dbReference>